<reference evidence="1" key="1">
    <citation type="submission" date="2018-02" db="EMBL/GenBank/DDBJ databases">
        <title>Rhizophora mucronata_Transcriptome.</title>
        <authorList>
            <person name="Meera S.P."/>
            <person name="Sreeshan A."/>
            <person name="Augustine A."/>
        </authorList>
    </citation>
    <scope>NUCLEOTIDE SEQUENCE</scope>
    <source>
        <tissue evidence="1">Leaf</tissue>
    </source>
</reference>
<dbReference type="AlphaFoldDB" id="A0A2P2NJ30"/>
<organism evidence="1">
    <name type="scientific">Rhizophora mucronata</name>
    <name type="common">Asiatic mangrove</name>
    <dbReference type="NCBI Taxonomy" id="61149"/>
    <lineage>
        <taxon>Eukaryota</taxon>
        <taxon>Viridiplantae</taxon>
        <taxon>Streptophyta</taxon>
        <taxon>Embryophyta</taxon>
        <taxon>Tracheophyta</taxon>
        <taxon>Spermatophyta</taxon>
        <taxon>Magnoliopsida</taxon>
        <taxon>eudicotyledons</taxon>
        <taxon>Gunneridae</taxon>
        <taxon>Pentapetalae</taxon>
        <taxon>rosids</taxon>
        <taxon>fabids</taxon>
        <taxon>Malpighiales</taxon>
        <taxon>Rhizophoraceae</taxon>
        <taxon>Rhizophora</taxon>
    </lineage>
</organism>
<proteinExistence type="predicted"/>
<name>A0A2P2NJ30_RHIMU</name>
<accession>A0A2P2NJ30</accession>
<dbReference type="EMBL" id="GGEC01062012">
    <property type="protein sequence ID" value="MBX42496.1"/>
    <property type="molecule type" value="Transcribed_RNA"/>
</dbReference>
<protein>
    <submittedName>
        <fullName evidence="1">Uncharacterized protein LOC107419395</fullName>
    </submittedName>
</protein>
<sequence>MLVRVTFSTNDTLTIFKYYFISHNKFLIAFASLSPSSRLENFYLP</sequence>
<evidence type="ECO:0000313" key="1">
    <source>
        <dbReference type="EMBL" id="MBX42496.1"/>
    </source>
</evidence>